<dbReference type="AlphaFoldDB" id="A0AAC9EUI4"/>
<dbReference type="EMBL" id="CP012508">
    <property type="protein sequence ID" value="ALB21449.1"/>
    <property type="molecule type" value="Genomic_DNA"/>
</dbReference>
<organism evidence="2 3">
    <name type="scientific">Piscirickettsia salmonis</name>
    <dbReference type="NCBI Taxonomy" id="1238"/>
    <lineage>
        <taxon>Bacteria</taxon>
        <taxon>Pseudomonadati</taxon>
        <taxon>Pseudomonadota</taxon>
        <taxon>Gammaproteobacteria</taxon>
        <taxon>Thiotrichales</taxon>
        <taxon>Piscirickettsiaceae</taxon>
        <taxon>Piscirickettsia</taxon>
    </lineage>
</organism>
<keyword evidence="1" id="KW-0812">Transmembrane</keyword>
<reference evidence="2 3" key="1">
    <citation type="journal article" date="2014" name="Genome Announc.">
        <title>Comparative Genome Analysis of Two Isolates of the Fish Pathogen Piscirickettsia salmonis from Different Hosts Reveals Major Differences in Virulence-Associated Secretion Systems.</title>
        <authorList>
            <person name="Bohle H."/>
            <person name="Henriquez P."/>
            <person name="Grothusen H."/>
            <person name="Navas E."/>
            <person name="Sandoval A."/>
            <person name="Bustamante F."/>
            <person name="Bustos P."/>
            <person name="Mancilla M."/>
        </authorList>
    </citation>
    <scope>NUCLEOTIDE SEQUENCE [LARGE SCALE GENOMIC DNA]</scope>
    <source>
        <strain evidence="3">B1-32597</strain>
    </source>
</reference>
<evidence type="ECO:0000313" key="3">
    <source>
        <dbReference type="Proteomes" id="UP000029558"/>
    </source>
</evidence>
<keyword evidence="1" id="KW-0472">Membrane</keyword>
<gene>
    <name evidence="2" type="ORF">KU39_265</name>
</gene>
<accession>A0AAC9EUI4</accession>
<name>A0AAC9EUI4_PISSA</name>
<feature type="transmembrane region" description="Helical" evidence="1">
    <location>
        <begin position="246"/>
        <end position="268"/>
    </location>
</feature>
<sequence length="274" mass="31527">MILNRFIEEVNLKLHEKKLGLSNSFELRLNPPRNDQIHYATKEIRDWKSTEMLMGATNKRFYHHEVYGYEDLKGRYLDLATLVLRQEGDGRSVLCDEMAAVVFSLSLQLKNENPEYSAIHVSICSLKNVSHTVIKFELGEHHLFYDPWYQYNLNKEGFNALIVPPKKLKPFVDSILKDQSRRLGRLPLQFFPITKTNKVFDEDIGTMRENYDDDASYYVRVSTDESICERLVQDPSEHQASTCSSYFRGALICFGAFAAVGAVVSVVMPQLSVE</sequence>
<dbReference type="Proteomes" id="UP000029558">
    <property type="component" value="Chromosome"/>
</dbReference>
<evidence type="ECO:0000256" key="1">
    <source>
        <dbReference type="SAM" id="Phobius"/>
    </source>
</evidence>
<keyword evidence="1" id="KW-1133">Transmembrane helix</keyword>
<evidence type="ECO:0000313" key="2">
    <source>
        <dbReference type="EMBL" id="ALB21449.1"/>
    </source>
</evidence>
<protein>
    <submittedName>
        <fullName evidence="2">Glutaminyl-tRNA synthetase</fullName>
    </submittedName>
</protein>
<dbReference type="RefSeq" id="WP_017376838.1">
    <property type="nucleotide sequence ID" value="NZ_CP012508.1"/>
</dbReference>
<proteinExistence type="predicted"/>